<dbReference type="AlphaFoldDB" id="A0A8J3EDW2"/>
<evidence type="ECO:0000313" key="1">
    <source>
        <dbReference type="EMBL" id="GGG46928.1"/>
    </source>
</evidence>
<keyword evidence="2" id="KW-1185">Reference proteome</keyword>
<dbReference type="EMBL" id="BMKS01000015">
    <property type="protein sequence ID" value="GGG46928.1"/>
    <property type="molecule type" value="Genomic_DNA"/>
</dbReference>
<comment type="caution">
    <text evidence="1">The sequence shown here is derived from an EMBL/GenBank/DDBJ whole genome shotgun (WGS) entry which is preliminary data.</text>
</comment>
<dbReference type="InterPro" id="IPR014980">
    <property type="entry name" value="DOPA_dioxygen"/>
</dbReference>
<dbReference type="Gene3D" id="3.30.70.1240">
    <property type="entry name" value="DOPA-like domains"/>
    <property type="match status" value="1"/>
</dbReference>
<name>A0A8J3EDW2_9PROT</name>
<organism evidence="1 2">
    <name type="scientific">Caldovatus sediminis</name>
    <dbReference type="NCBI Taxonomy" id="2041189"/>
    <lineage>
        <taxon>Bacteria</taxon>
        <taxon>Pseudomonadati</taxon>
        <taxon>Pseudomonadota</taxon>
        <taxon>Alphaproteobacteria</taxon>
        <taxon>Acetobacterales</taxon>
        <taxon>Roseomonadaceae</taxon>
        <taxon>Caldovatus</taxon>
    </lineage>
</organism>
<evidence type="ECO:0000313" key="2">
    <source>
        <dbReference type="Proteomes" id="UP000597507"/>
    </source>
</evidence>
<dbReference type="PIRSF" id="PIRSF028139">
    <property type="entry name" value="DOPA-diox_rel_Mll2280"/>
    <property type="match status" value="1"/>
</dbReference>
<dbReference type="Pfam" id="PF08883">
    <property type="entry name" value="DOPA_dioxygen"/>
    <property type="match status" value="1"/>
</dbReference>
<dbReference type="InterPro" id="IPR023389">
    <property type="entry name" value="DOPA-like_sf"/>
</dbReference>
<gene>
    <name evidence="1" type="ORF">GCM10010964_37850</name>
</gene>
<sequence length="124" mass="13823">MSAIPPETVTGYHAHVYYDPATTRAQAARLRAEVEARFPAALLGRWHDAPVGPHPAAMFQIAFPVELFATLVPWLMLNRRGLTVLVHPETDAPRADHLDRALWMGQVLPLDASVLPEWRGTRDP</sequence>
<protein>
    <submittedName>
        <fullName evidence="1">DOPA 4,5-dioxygenase</fullName>
    </submittedName>
</protein>
<dbReference type="PANTHER" id="PTHR36423">
    <property type="entry name" value="AFR070WP"/>
    <property type="match status" value="1"/>
</dbReference>
<dbReference type="PANTHER" id="PTHR36423:SF2">
    <property type="entry name" value="AFR070WP"/>
    <property type="match status" value="1"/>
</dbReference>
<dbReference type="Proteomes" id="UP000597507">
    <property type="component" value="Unassembled WGS sequence"/>
</dbReference>
<accession>A0A8J3EDW2</accession>
<dbReference type="RefSeq" id="WP_188903078.1">
    <property type="nucleotide sequence ID" value="NZ_BMKS01000015.1"/>
</dbReference>
<proteinExistence type="predicted"/>
<dbReference type="SUPFAM" id="SSF143410">
    <property type="entry name" value="DOPA-like"/>
    <property type="match status" value="1"/>
</dbReference>
<reference evidence="1 2" key="1">
    <citation type="journal article" date="2014" name="Int. J. Syst. Evol. Microbiol.">
        <title>Complete genome sequence of Corynebacterium casei LMG S-19264T (=DSM 44701T), isolated from a smear-ripened cheese.</title>
        <authorList>
            <consortium name="US DOE Joint Genome Institute (JGI-PGF)"/>
            <person name="Walter F."/>
            <person name="Albersmeier A."/>
            <person name="Kalinowski J."/>
            <person name="Ruckert C."/>
        </authorList>
    </citation>
    <scope>NUCLEOTIDE SEQUENCE [LARGE SCALE GENOMIC DNA]</scope>
    <source>
        <strain evidence="1 2">CGMCC 1.16330</strain>
    </source>
</reference>